<dbReference type="InterPro" id="IPR010383">
    <property type="entry name" value="Glyco_hydrolase_94_b-supersand"/>
</dbReference>
<evidence type="ECO:0000259" key="3">
    <source>
        <dbReference type="Pfam" id="PF06165"/>
    </source>
</evidence>
<evidence type="ECO:0000256" key="1">
    <source>
        <dbReference type="ARBA" id="ARBA00022676"/>
    </source>
</evidence>
<dbReference type="RefSeq" id="WP_055167727.1">
    <property type="nucleotide sequence ID" value="NZ_CYXX01000003.1"/>
</dbReference>
<dbReference type="GO" id="GO:0005975">
    <property type="term" value="P:carbohydrate metabolic process"/>
    <property type="evidence" value="ECO:0007669"/>
    <property type="project" value="InterPro"/>
</dbReference>
<evidence type="ECO:0000313" key="6">
    <source>
        <dbReference type="Proteomes" id="UP000095453"/>
    </source>
</evidence>
<dbReference type="CDD" id="cd11749">
    <property type="entry name" value="GH94N_LBP_like"/>
    <property type="match status" value="1"/>
</dbReference>
<evidence type="ECO:0000256" key="2">
    <source>
        <dbReference type="ARBA" id="ARBA00022679"/>
    </source>
</evidence>
<dbReference type="Proteomes" id="UP000095453">
    <property type="component" value="Unassembled WGS sequence"/>
</dbReference>
<dbReference type="SUPFAM" id="SSF48208">
    <property type="entry name" value="Six-hairpin glycosidases"/>
    <property type="match status" value="1"/>
</dbReference>
<evidence type="ECO:0000259" key="4">
    <source>
        <dbReference type="Pfam" id="PF17167"/>
    </source>
</evidence>
<dbReference type="InterPro" id="IPR012341">
    <property type="entry name" value="6hp_glycosidase-like_sf"/>
</dbReference>
<gene>
    <name evidence="5" type="ORF">ERS852444_00532</name>
</gene>
<sequence length="907" mass="103207">MKGYQFEDTQGTFHLKKAENISYLYFPIAGEAGLKSSLTPNLGGDAKIDQNTFLLEPVSAENLVNNRNSRNFWCNVKGIGSWSLTGNAAEALSKKFTEMQDDSEVTAGFMWQKTTRESKKYQLRGEILSFIPVEKNVEVMLVTITNTGRMAQTVTPTAAIPLYGRSADNIRDHRHVTSLLHRIETTDTGVLVTPTLSFDERGHQVNHMTYYCVGWSGNGEKPVDFYPTAEDFVGEGGNFERSYAIVKNAEGVKAGTRIEGLEAVGGLHFSEVTLEPEEECSYLIFTGITEDIQEIRNLSKTYTTREMVLEELEKTKAYWQEKVNVAYHTGDSDFNQFMHWVSFQPILRRIYGCSFLPHHDYGKGGRGWRDLWQDCLALLIMNPDGVRQMLLDNFAGVRVDGSNATIIGSKQGEFVADRNNITRVWMDHGVWPMITTKFYIDQTGDLELLEKEAAYFKDKQIARGTRTDTLWDESYGCWQKTKRGVREEGTILEHLLLQNLTAFYEVGEHNNIRLRGADWNDALDMASEKGESVAFSNAYAGNLADIAELLEAYRKKTGKETVSILAEIVILLEDNPALYDSVEKKLHVLEEYLHTCEHDTSGEKVEISIEKLTENLRHKSEWLMEHIRKNEWVKDSEENGWFNGYYDNHGRQVEGDTKTGVRMMLTGQVFSIMAGTATDEQIRQITKSADRYLYDEKVGGYRLNTDFGEVKTDLGRMFGFSYGDKENGAVFSHMAVMYANALYKRGFAKEGYKSLHALYRQSANFEVSRIYPGIPEYFNGRGRGMYHYLTGAASWYMLTVITEMFGVRGQVGDMILEPKLLKEQFDEEKKASLTLQFADKNWKITYLNREEKDYGEYQIADVTVDGEKINFVPKQHEAILPKNMIEKLSGNETHQIEVVLAQGNITL</sequence>
<proteinExistence type="predicted"/>
<keyword evidence="1" id="KW-0328">Glycosyltransferase</keyword>
<feature type="domain" description="Glycosyl hydrolase 94 catalytic" evidence="4">
    <location>
        <begin position="613"/>
        <end position="804"/>
    </location>
</feature>
<feature type="domain" description="Glycosyl hydrolase 94 supersandwich" evidence="3">
    <location>
        <begin position="100"/>
        <end position="304"/>
    </location>
</feature>
<dbReference type="Gene3D" id="1.50.10.10">
    <property type="match status" value="1"/>
</dbReference>
<dbReference type="InterPro" id="IPR033432">
    <property type="entry name" value="GH94_catalytic"/>
</dbReference>
<dbReference type="EMBL" id="CYXX01000003">
    <property type="protein sequence ID" value="CUM80085.1"/>
    <property type="molecule type" value="Genomic_DNA"/>
</dbReference>
<keyword evidence="2" id="KW-0808">Transferase</keyword>
<dbReference type="InterPro" id="IPR052047">
    <property type="entry name" value="GH94_Enzymes"/>
</dbReference>
<name>A0A173RQX6_9FIRM</name>
<protein>
    <submittedName>
        <fullName evidence="5">Cellobiose phosphorylase</fullName>
    </submittedName>
</protein>
<dbReference type="GO" id="GO:0030246">
    <property type="term" value="F:carbohydrate binding"/>
    <property type="evidence" value="ECO:0007669"/>
    <property type="project" value="InterPro"/>
</dbReference>
<dbReference type="InterPro" id="IPR037018">
    <property type="entry name" value="GH65_N"/>
</dbReference>
<dbReference type="Gene3D" id="2.70.98.40">
    <property type="entry name" value="Glycoside hydrolase, family 65, N-terminal domain"/>
    <property type="match status" value="1"/>
</dbReference>
<dbReference type="Pfam" id="PF06165">
    <property type="entry name" value="GH94_b-supersand"/>
    <property type="match status" value="1"/>
</dbReference>
<accession>A0A173RQX6</accession>
<dbReference type="GO" id="GO:0016757">
    <property type="term" value="F:glycosyltransferase activity"/>
    <property type="evidence" value="ECO:0007669"/>
    <property type="project" value="UniProtKB-KW"/>
</dbReference>
<reference evidence="5 6" key="1">
    <citation type="submission" date="2015-09" db="EMBL/GenBank/DDBJ databases">
        <authorList>
            <consortium name="Pathogen Informatics"/>
        </authorList>
    </citation>
    <scope>NUCLEOTIDE SEQUENCE [LARGE SCALE GENOMIC DNA]</scope>
    <source>
        <strain evidence="5 6">2789STDY5608887</strain>
    </source>
</reference>
<dbReference type="PANTHER" id="PTHR37469">
    <property type="entry name" value="CELLOBIONIC ACID PHOSPHORYLASE-RELATED"/>
    <property type="match status" value="1"/>
</dbReference>
<organism evidence="5 6">
    <name type="scientific">Roseburia inulinivorans</name>
    <dbReference type="NCBI Taxonomy" id="360807"/>
    <lineage>
        <taxon>Bacteria</taxon>
        <taxon>Bacillati</taxon>
        <taxon>Bacillota</taxon>
        <taxon>Clostridia</taxon>
        <taxon>Lachnospirales</taxon>
        <taxon>Lachnospiraceae</taxon>
        <taxon>Roseburia</taxon>
    </lineage>
</organism>
<feature type="domain" description="Glycosyl hydrolase 94 catalytic" evidence="4">
    <location>
        <begin position="318"/>
        <end position="459"/>
    </location>
</feature>
<dbReference type="SUPFAM" id="SSF74650">
    <property type="entry name" value="Galactose mutarotase-like"/>
    <property type="match status" value="1"/>
</dbReference>
<dbReference type="Pfam" id="PF17167">
    <property type="entry name" value="Glyco_hydro_94"/>
    <property type="match status" value="2"/>
</dbReference>
<evidence type="ECO:0000313" key="5">
    <source>
        <dbReference type="EMBL" id="CUM80085.1"/>
    </source>
</evidence>
<dbReference type="InterPro" id="IPR008928">
    <property type="entry name" value="6-hairpin_glycosidase_sf"/>
</dbReference>
<dbReference type="PANTHER" id="PTHR37469:SF2">
    <property type="entry name" value="CELLOBIONIC ACID PHOSPHORYLASE"/>
    <property type="match status" value="1"/>
</dbReference>
<dbReference type="AlphaFoldDB" id="A0A173RQX6"/>
<dbReference type="InterPro" id="IPR011013">
    <property type="entry name" value="Gal_mutarotase_sf_dom"/>
</dbReference>